<name>A0A453BB62_AEGTS</name>
<feature type="transmembrane region" description="Helical" evidence="1">
    <location>
        <begin position="64"/>
        <end position="85"/>
    </location>
</feature>
<dbReference type="Gramene" id="AET2Gv20443600.11">
    <property type="protein sequence ID" value="AET2Gv20443600.11"/>
    <property type="gene ID" value="AET2Gv20443600"/>
</dbReference>
<dbReference type="Gramene" id="AET2Gv20443600.9">
    <property type="protein sequence ID" value="AET2Gv20443600.9"/>
    <property type="gene ID" value="AET2Gv20443600"/>
</dbReference>
<keyword evidence="1" id="KW-1133">Transmembrane helix</keyword>
<dbReference type="EnsemblPlants" id="AET2Gv20443600.11">
    <property type="protein sequence ID" value="AET2Gv20443600.11"/>
    <property type="gene ID" value="AET2Gv20443600"/>
</dbReference>
<evidence type="ECO:0000313" key="3">
    <source>
        <dbReference type="Proteomes" id="UP000015105"/>
    </source>
</evidence>
<reference evidence="3" key="1">
    <citation type="journal article" date="2014" name="Science">
        <title>Ancient hybridizations among the ancestral genomes of bread wheat.</title>
        <authorList>
            <consortium name="International Wheat Genome Sequencing Consortium,"/>
            <person name="Marcussen T."/>
            <person name="Sandve S.R."/>
            <person name="Heier L."/>
            <person name="Spannagl M."/>
            <person name="Pfeifer M."/>
            <person name="Jakobsen K.S."/>
            <person name="Wulff B.B."/>
            <person name="Steuernagel B."/>
            <person name="Mayer K.F."/>
            <person name="Olsen O.A."/>
        </authorList>
    </citation>
    <scope>NUCLEOTIDE SEQUENCE [LARGE SCALE GENOMIC DNA]</scope>
    <source>
        <strain evidence="3">cv. AL8/78</strain>
    </source>
</reference>
<keyword evidence="1" id="KW-0812">Transmembrane</keyword>
<dbReference type="Proteomes" id="UP000015105">
    <property type="component" value="Chromosome 2D"/>
</dbReference>
<dbReference type="AlphaFoldDB" id="A0A453BB62"/>
<accession>A0A453BB62</accession>
<dbReference type="EnsemblPlants" id="AET2Gv20443600.9">
    <property type="protein sequence ID" value="AET2Gv20443600.9"/>
    <property type="gene ID" value="AET2Gv20443600"/>
</dbReference>
<reference evidence="2" key="4">
    <citation type="submission" date="2019-03" db="UniProtKB">
        <authorList>
            <consortium name="EnsemblPlants"/>
        </authorList>
    </citation>
    <scope>IDENTIFICATION</scope>
</reference>
<evidence type="ECO:0000256" key="1">
    <source>
        <dbReference type="SAM" id="Phobius"/>
    </source>
</evidence>
<evidence type="ECO:0000313" key="2">
    <source>
        <dbReference type="EnsemblPlants" id="AET2Gv20443600.11"/>
    </source>
</evidence>
<organism evidence="2 3">
    <name type="scientific">Aegilops tauschii subsp. strangulata</name>
    <name type="common">Goatgrass</name>
    <dbReference type="NCBI Taxonomy" id="200361"/>
    <lineage>
        <taxon>Eukaryota</taxon>
        <taxon>Viridiplantae</taxon>
        <taxon>Streptophyta</taxon>
        <taxon>Embryophyta</taxon>
        <taxon>Tracheophyta</taxon>
        <taxon>Spermatophyta</taxon>
        <taxon>Magnoliopsida</taxon>
        <taxon>Liliopsida</taxon>
        <taxon>Poales</taxon>
        <taxon>Poaceae</taxon>
        <taxon>BOP clade</taxon>
        <taxon>Pooideae</taxon>
        <taxon>Triticodae</taxon>
        <taxon>Triticeae</taxon>
        <taxon>Triticinae</taxon>
        <taxon>Aegilops</taxon>
    </lineage>
</organism>
<reference evidence="3" key="2">
    <citation type="journal article" date="2017" name="Nat. Plants">
        <title>The Aegilops tauschii genome reveals multiple impacts of transposons.</title>
        <authorList>
            <person name="Zhao G."/>
            <person name="Zou C."/>
            <person name="Li K."/>
            <person name="Wang K."/>
            <person name="Li T."/>
            <person name="Gao L."/>
            <person name="Zhang X."/>
            <person name="Wang H."/>
            <person name="Yang Z."/>
            <person name="Liu X."/>
            <person name="Jiang W."/>
            <person name="Mao L."/>
            <person name="Kong X."/>
            <person name="Jiao Y."/>
            <person name="Jia J."/>
        </authorList>
    </citation>
    <scope>NUCLEOTIDE SEQUENCE [LARGE SCALE GENOMIC DNA]</scope>
    <source>
        <strain evidence="3">cv. AL8/78</strain>
    </source>
</reference>
<keyword evidence="3" id="KW-1185">Reference proteome</keyword>
<reference evidence="2" key="5">
    <citation type="journal article" date="2021" name="G3 (Bethesda)">
        <title>Aegilops tauschii genome assembly Aet v5.0 features greater sequence contiguity and improved annotation.</title>
        <authorList>
            <person name="Wang L."/>
            <person name="Zhu T."/>
            <person name="Rodriguez J.C."/>
            <person name="Deal K.R."/>
            <person name="Dubcovsky J."/>
            <person name="McGuire P.E."/>
            <person name="Lux T."/>
            <person name="Spannagl M."/>
            <person name="Mayer K.F.X."/>
            <person name="Baldrich P."/>
            <person name="Meyers B.C."/>
            <person name="Huo N."/>
            <person name="Gu Y.Q."/>
            <person name="Zhou H."/>
            <person name="Devos K.M."/>
            <person name="Bennetzen J.L."/>
            <person name="Unver T."/>
            <person name="Budak H."/>
            <person name="Gulick P.J."/>
            <person name="Galiba G."/>
            <person name="Kalapos B."/>
            <person name="Nelson D.R."/>
            <person name="Li P."/>
            <person name="You F.M."/>
            <person name="Luo M.C."/>
            <person name="Dvorak J."/>
        </authorList>
    </citation>
    <scope>NUCLEOTIDE SEQUENCE [LARGE SCALE GENOMIC DNA]</scope>
    <source>
        <strain evidence="2">cv. AL8/78</strain>
    </source>
</reference>
<reference evidence="2" key="3">
    <citation type="journal article" date="2017" name="Nature">
        <title>Genome sequence of the progenitor of the wheat D genome Aegilops tauschii.</title>
        <authorList>
            <person name="Luo M.C."/>
            <person name="Gu Y.Q."/>
            <person name="Puiu D."/>
            <person name="Wang H."/>
            <person name="Twardziok S.O."/>
            <person name="Deal K.R."/>
            <person name="Huo N."/>
            <person name="Zhu T."/>
            <person name="Wang L."/>
            <person name="Wang Y."/>
            <person name="McGuire P.E."/>
            <person name="Liu S."/>
            <person name="Long H."/>
            <person name="Ramasamy R.K."/>
            <person name="Rodriguez J.C."/>
            <person name="Van S.L."/>
            <person name="Yuan L."/>
            <person name="Wang Z."/>
            <person name="Xia Z."/>
            <person name="Xiao L."/>
            <person name="Anderson O.D."/>
            <person name="Ouyang S."/>
            <person name="Liang Y."/>
            <person name="Zimin A.V."/>
            <person name="Pertea G."/>
            <person name="Qi P."/>
            <person name="Bennetzen J.L."/>
            <person name="Dai X."/>
            <person name="Dawson M.W."/>
            <person name="Muller H.G."/>
            <person name="Kugler K."/>
            <person name="Rivarola-Duarte L."/>
            <person name="Spannagl M."/>
            <person name="Mayer K.F.X."/>
            <person name="Lu F.H."/>
            <person name="Bevan M.W."/>
            <person name="Leroy P."/>
            <person name="Li P."/>
            <person name="You F.M."/>
            <person name="Sun Q."/>
            <person name="Liu Z."/>
            <person name="Lyons E."/>
            <person name="Wicker T."/>
            <person name="Salzberg S.L."/>
            <person name="Devos K.M."/>
            <person name="Dvorak J."/>
        </authorList>
    </citation>
    <scope>NUCLEOTIDE SEQUENCE [LARGE SCALE GENOMIC DNA]</scope>
    <source>
        <strain evidence="2">cv. AL8/78</strain>
    </source>
</reference>
<keyword evidence="1" id="KW-0472">Membrane</keyword>
<proteinExistence type="predicted"/>
<sequence length="158" mass="19045">MDDSSSLSPRLWQKTLLLALAGKLNQNQKVFFFFFTSTKSLMYNEQHSNHKMICISFIFPNVQFMSWLFGHGHFFITYHFLMFMVRRGRWWISGGTSRRPSSQVTHSTWRCRCVSELPDRTWRRRFDTSSRSWSGRQPMGWAPQVGPHRRYFFWFLEV</sequence>
<protein>
    <submittedName>
        <fullName evidence="2">Uncharacterized protein</fullName>
    </submittedName>
</protein>